<evidence type="ECO:0008006" key="4">
    <source>
        <dbReference type="Google" id="ProtNLM"/>
    </source>
</evidence>
<feature type="non-terminal residue" evidence="2">
    <location>
        <position position="1"/>
    </location>
</feature>
<protein>
    <recommendedName>
        <fullName evidence="4">Centrosomal protein POC5</fullName>
    </recommendedName>
</protein>
<feature type="compositionally biased region" description="Low complexity" evidence="1">
    <location>
        <begin position="130"/>
        <end position="145"/>
    </location>
</feature>
<sequence length="610" mass="62825">ESERSSGDELDVPSPSRTAPLRPDPGGGAANGDAASRASDAIQAASPDSPIFWDREEDAGHSPQSDAAPGTPPEPGEPRAARAASPGQAAEASRAPPGSPSQEGSGTPPWPLGEASSASADGANSEQSTGEEPSGSPGAAGAAPPRWEAKDGGDWAEAARREAEARSGLQLVETLKAENEQLKLELEKARAELKLVKADDDGSKPSGGESPGAGAGERAGGPPDKPEAHRAVEMTALEESAMRELEDVQGDLRSELIKMWEAEMNSRIRDMDQCMAFQARLKDSLWQVERRGREERREHERLLERRLRDYQARWSDEMRPLHEEVLRLRSGARRAEERAARARARGATAAFAEVPQGSPSQERRASSEACARASPEEQPAPLREAPRARRVAFEIDDPPASDEGGDLSAPAQDCAPPFPCPADQRGAAGGAAGQALARWASPGGSGLPGAPAAALPPAAPGRTGDALAALAASSPPTAAARSPAQPPAQAAWPEAPPRTASPGGAGTPPGGGRSRPLVVQFQVPVVQLEAERAGLRSASPPQAPPPLLAPSLGSPGSLGTAAAPPRSASPAPRQAQPPVCPGGPGWPSFDWSQRSASPSAAQRSAAPAGG</sequence>
<feature type="compositionally biased region" description="Low complexity" evidence="1">
    <location>
        <begin position="81"/>
        <end position="95"/>
    </location>
</feature>
<feature type="compositionally biased region" description="Low complexity" evidence="1">
    <location>
        <begin position="549"/>
        <end position="577"/>
    </location>
</feature>
<organism evidence="2 3">
    <name type="scientific">Prorocentrum cordatum</name>
    <dbReference type="NCBI Taxonomy" id="2364126"/>
    <lineage>
        <taxon>Eukaryota</taxon>
        <taxon>Sar</taxon>
        <taxon>Alveolata</taxon>
        <taxon>Dinophyceae</taxon>
        <taxon>Prorocentrales</taxon>
        <taxon>Prorocentraceae</taxon>
        <taxon>Prorocentrum</taxon>
    </lineage>
</organism>
<dbReference type="Proteomes" id="UP001189429">
    <property type="component" value="Unassembled WGS sequence"/>
</dbReference>
<feature type="compositionally biased region" description="Acidic residues" evidence="1">
    <location>
        <begin position="394"/>
        <end position="405"/>
    </location>
</feature>
<gene>
    <name evidence="2" type="ORF">PCOR1329_LOCUS42529</name>
</gene>
<feature type="compositionally biased region" description="Low complexity" evidence="1">
    <location>
        <begin position="367"/>
        <end position="383"/>
    </location>
</feature>
<feature type="compositionally biased region" description="Gly residues" evidence="1">
    <location>
        <begin position="209"/>
        <end position="219"/>
    </location>
</feature>
<keyword evidence="3" id="KW-1185">Reference proteome</keyword>
<feature type="region of interest" description="Disordered" evidence="1">
    <location>
        <begin position="1"/>
        <end position="170"/>
    </location>
</feature>
<feature type="region of interest" description="Disordered" evidence="1">
    <location>
        <begin position="195"/>
        <end position="229"/>
    </location>
</feature>
<feature type="region of interest" description="Disordered" evidence="1">
    <location>
        <begin position="346"/>
        <end position="518"/>
    </location>
</feature>
<feature type="region of interest" description="Disordered" evidence="1">
    <location>
        <begin position="532"/>
        <end position="610"/>
    </location>
</feature>
<feature type="non-terminal residue" evidence="2">
    <location>
        <position position="610"/>
    </location>
</feature>
<feature type="compositionally biased region" description="Basic and acidic residues" evidence="1">
    <location>
        <begin position="147"/>
        <end position="165"/>
    </location>
</feature>
<feature type="compositionally biased region" description="Low complexity" evidence="1">
    <location>
        <begin position="433"/>
        <end position="456"/>
    </location>
</feature>
<reference evidence="2" key="1">
    <citation type="submission" date="2023-10" db="EMBL/GenBank/DDBJ databases">
        <authorList>
            <person name="Chen Y."/>
            <person name="Shah S."/>
            <person name="Dougan E. K."/>
            <person name="Thang M."/>
            <person name="Chan C."/>
        </authorList>
    </citation>
    <scope>NUCLEOTIDE SEQUENCE [LARGE SCALE GENOMIC DNA]</scope>
</reference>
<dbReference type="EMBL" id="CAUYUJ010015109">
    <property type="protein sequence ID" value="CAK0849966.1"/>
    <property type="molecule type" value="Genomic_DNA"/>
</dbReference>
<evidence type="ECO:0000313" key="2">
    <source>
        <dbReference type="EMBL" id="CAK0849966.1"/>
    </source>
</evidence>
<feature type="compositionally biased region" description="Low complexity" evidence="1">
    <location>
        <begin position="466"/>
        <end position="502"/>
    </location>
</feature>
<feature type="compositionally biased region" description="Low complexity" evidence="1">
    <location>
        <begin position="31"/>
        <end position="46"/>
    </location>
</feature>
<feature type="compositionally biased region" description="Basic and acidic residues" evidence="1">
    <location>
        <begin position="384"/>
        <end position="393"/>
    </location>
</feature>
<feature type="compositionally biased region" description="Polar residues" evidence="1">
    <location>
        <begin position="116"/>
        <end position="128"/>
    </location>
</feature>
<comment type="caution">
    <text evidence="2">The sequence shown here is derived from an EMBL/GenBank/DDBJ whole genome shotgun (WGS) entry which is preliminary data.</text>
</comment>
<proteinExistence type="predicted"/>
<accession>A0ABN9TVS4</accession>
<evidence type="ECO:0000256" key="1">
    <source>
        <dbReference type="SAM" id="MobiDB-lite"/>
    </source>
</evidence>
<name>A0ABN9TVS4_9DINO</name>
<feature type="compositionally biased region" description="Low complexity" evidence="1">
    <location>
        <begin position="592"/>
        <end position="610"/>
    </location>
</feature>
<feature type="compositionally biased region" description="Gly residues" evidence="1">
    <location>
        <begin position="503"/>
        <end position="513"/>
    </location>
</feature>
<evidence type="ECO:0000313" key="3">
    <source>
        <dbReference type="Proteomes" id="UP001189429"/>
    </source>
</evidence>